<feature type="compositionally biased region" description="Basic and acidic residues" evidence="1">
    <location>
        <begin position="138"/>
        <end position="150"/>
    </location>
</feature>
<feature type="region of interest" description="Disordered" evidence="1">
    <location>
        <begin position="138"/>
        <end position="157"/>
    </location>
</feature>
<keyword evidence="3" id="KW-1185">Reference proteome</keyword>
<dbReference type="Proteomes" id="UP001220324">
    <property type="component" value="Unassembled WGS sequence"/>
</dbReference>
<dbReference type="EMBL" id="JAQIZZ010000007">
    <property type="protein sequence ID" value="KAJ5532374.1"/>
    <property type="molecule type" value="Genomic_DNA"/>
</dbReference>
<reference evidence="2 3" key="1">
    <citation type="journal article" date="2023" name="IMA Fungus">
        <title>Comparative genomic study of the Penicillium genus elucidates a diverse pangenome and 15 lateral gene transfer events.</title>
        <authorList>
            <person name="Petersen C."/>
            <person name="Sorensen T."/>
            <person name="Nielsen M.R."/>
            <person name="Sondergaard T.E."/>
            <person name="Sorensen J.L."/>
            <person name="Fitzpatrick D.A."/>
            <person name="Frisvad J.C."/>
            <person name="Nielsen K.L."/>
        </authorList>
    </citation>
    <scope>NUCLEOTIDE SEQUENCE [LARGE SCALE GENOMIC DNA]</scope>
    <source>
        <strain evidence="2 3">IBT 35679</strain>
    </source>
</reference>
<sequence>MAQSAKRRRPRKSLTCAEAWKKVESTAYSLGISWHLGPKESKQVSEAFFLLNKPSKSTNQHKYRLFLHKVHRSCGLQGVRLCAAALGQNNVRDMSNGHRDALACKLGEKKYRPLINNPSFPSIVGDTQVTGLLEGQPTEEKENNYNEDHQPSPCSTLSEATTTPIRFSINNGDSNSSNASIRDLVNPDAGSLHDNGNHIQDDKETSTNCLHRGSLEVEEEYTTSAPSCHVNPYFTTHTRIPQDDWQISTDLANTQEIFEHASLEGIAAVFKGLICGAIRTSFPTSVKTYSKASVTTVFPPWGGPVDCLLSLDICESMVQALAMTLFNATVKWAENSLHIGFESGTTLTIPNSEVTLKGVGDEAIAVVFGSEIQQAIKESRIRLRELEEGKLMTECVSMIVTEKGAIVNLSLGLVRGLEIQKKLYT</sequence>
<evidence type="ECO:0000256" key="1">
    <source>
        <dbReference type="SAM" id="MobiDB-lite"/>
    </source>
</evidence>
<evidence type="ECO:0000313" key="3">
    <source>
        <dbReference type="Proteomes" id="UP001220324"/>
    </source>
</evidence>
<gene>
    <name evidence="2" type="ORF">N7494_008926</name>
</gene>
<organism evidence="2 3">
    <name type="scientific">Penicillium frequentans</name>
    <dbReference type="NCBI Taxonomy" id="3151616"/>
    <lineage>
        <taxon>Eukaryota</taxon>
        <taxon>Fungi</taxon>
        <taxon>Dikarya</taxon>
        <taxon>Ascomycota</taxon>
        <taxon>Pezizomycotina</taxon>
        <taxon>Eurotiomycetes</taxon>
        <taxon>Eurotiomycetidae</taxon>
        <taxon>Eurotiales</taxon>
        <taxon>Aspergillaceae</taxon>
        <taxon>Penicillium</taxon>
    </lineage>
</organism>
<protein>
    <submittedName>
        <fullName evidence="2">Uncharacterized protein</fullName>
    </submittedName>
</protein>
<dbReference type="AlphaFoldDB" id="A0AAD6CP42"/>
<comment type="caution">
    <text evidence="2">The sequence shown here is derived from an EMBL/GenBank/DDBJ whole genome shotgun (WGS) entry which is preliminary data.</text>
</comment>
<name>A0AAD6CP42_9EURO</name>
<evidence type="ECO:0000313" key="2">
    <source>
        <dbReference type="EMBL" id="KAJ5532374.1"/>
    </source>
</evidence>
<proteinExistence type="predicted"/>
<accession>A0AAD6CP42</accession>